<dbReference type="Proteomes" id="UP000268696">
    <property type="component" value="Chromosome"/>
</dbReference>
<accession>A0A3G7U6S9</accession>
<protein>
    <submittedName>
        <fullName evidence="1">Uncharacterized protein</fullName>
    </submittedName>
</protein>
<evidence type="ECO:0000313" key="1">
    <source>
        <dbReference type="EMBL" id="AZE54378.1"/>
    </source>
</evidence>
<gene>
    <name evidence="1" type="ORF">C4K03_2222</name>
</gene>
<proteinExistence type="predicted"/>
<reference evidence="1 2" key="1">
    <citation type="submission" date="2018-03" db="EMBL/GenBank/DDBJ databases">
        <title>Diversity of phytobeneficial traits revealed by whole-genome analysis of worldwide-isolated phenazine-producing Pseudomonas spp.</title>
        <authorList>
            <person name="Biessy A."/>
            <person name="Novinscak A."/>
            <person name="Blom J."/>
            <person name="Leger G."/>
            <person name="Thomashow L.S."/>
            <person name="Cazorla F.M."/>
            <person name="Josic D."/>
            <person name="Filion M."/>
        </authorList>
    </citation>
    <scope>NUCLEOTIDE SEQUENCE [LARGE SCALE GENOMIC DNA]</scope>
    <source>
        <strain evidence="1 2">30B</strain>
    </source>
</reference>
<dbReference type="AlphaFoldDB" id="A0A3G7U6S9"/>
<name>A0A3G7U6S9_9PSED</name>
<organism evidence="1 2">
    <name type="scientific">Pseudomonas synxantha</name>
    <dbReference type="NCBI Taxonomy" id="47883"/>
    <lineage>
        <taxon>Bacteria</taxon>
        <taxon>Pseudomonadati</taxon>
        <taxon>Pseudomonadota</taxon>
        <taxon>Gammaproteobacteria</taxon>
        <taxon>Pseudomonadales</taxon>
        <taxon>Pseudomonadaceae</taxon>
        <taxon>Pseudomonas</taxon>
    </lineage>
</organism>
<sequence>MRTSFEFHAGFLSFMSATAKFKDDSYTAIRSVGQDARYARVGG</sequence>
<evidence type="ECO:0000313" key="2">
    <source>
        <dbReference type="Proteomes" id="UP000268696"/>
    </source>
</evidence>
<dbReference type="EMBL" id="CP027754">
    <property type="protein sequence ID" value="AZE54378.1"/>
    <property type="molecule type" value="Genomic_DNA"/>
</dbReference>